<protein>
    <recommendedName>
        <fullName evidence="1">Non-specific lipid-transfer protein</fullName>
    </recommendedName>
</protein>
<name>A0A7J6VSL0_THATH</name>
<gene>
    <name evidence="4" type="ORF">FRX31_022696</name>
</gene>
<accession>A0A7J6VSL0</accession>
<dbReference type="OrthoDB" id="649864at2759"/>
<dbReference type="Proteomes" id="UP000554482">
    <property type="component" value="Unassembled WGS sequence"/>
</dbReference>
<proteinExistence type="inferred from homology"/>
<comment type="function">
    <text evidence="1">Plant non-specific lipid-transfer proteins transfer phospholipids as well as galactolipids across membranes. May play a role in wax or cutin deposition in the cell walls of expanding epidermal cells and certain secretory tissues.</text>
</comment>
<dbReference type="InterPro" id="IPR000528">
    <property type="entry name" value="Plant_nsLTP"/>
</dbReference>
<dbReference type="PANTHER" id="PTHR33076">
    <property type="entry name" value="NON-SPECIFIC LIPID-TRANSFER PROTEIN 2-RELATED"/>
    <property type="match status" value="1"/>
</dbReference>
<keyword evidence="2" id="KW-0732">Signal</keyword>
<dbReference type="InterPro" id="IPR036312">
    <property type="entry name" value="Bifun_inhib/LTP/seed_sf"/>
</dbReference>
<dbReference type="AlphaFoldDB" id="A0A7J6VSL0"/>
<feature type="domain" description="Bifunctional inhibitor/plant lipid transfer protein/seed storage helical" evidence="3">
    <location>
        <begin position="27"/>
        <end position="112"/>
    </location>
</feature>
<reference evidence="4 5" key="1">
    <citation type="submission" date="2020-06" db="EMBL/GenBank/DDBJ databases">
        <title>Transcriptomic and genomic resources for Thalictrum thalictroides and T. hernandezii: Facilitating candidate gene discovery in an emerging model plant lineage.</title>
        <authorList>
            <person name="Arias T."/>
            <person name="Riano-Pachon D.M."/>
            <person name="Di Stilio V.S."/>
        </authorList>
    </citation>
    <scope>NUCLEOTIDE SEQUENCE [LARGE SCALE GENOMIC DNA]</scope>
    <source>
        <strain evidence="5">cv. WT478/WT964</strain>
        <tissue evidence="4">Leaves</tissue>
    </source>
</reference>
<keyword evidence="1" id="KW-0813">Transport</keyword>
<dbReference type="InterPro" id="IPR016140">
    <property type="entry name" value="Bifunc_inhib/LTP/seed_store"/>
</dbReference>
<keyword evidence="5" id="KW-1185">Reference proteome</keyword>
<feature type="non-terminal residue" evidence="4">
    <location>
        <position position="113"/>
    </location>
</feature>
<sequence>MKGVIICVLVVLAMVQVMVKPIEAFTCGDLAMKVMACAPYVTGFADQPSPECCNGVKQIKAMMVTKDDTREMCKCLKIAASAYPKIKDAALAALPDKCGAPLPFTISKNMDCN</sequence>
<dbReference type="GO" id="GO:0006869">
    <property type="term" value="P:lipid transport"/>
    <property type="evidence" value="ECO:0007669"/>
    <property type="project" value="InterPro"/>
</dbReference>
<dbReference type="SMART" id="SM00499">
    <property type="entry name" value="AAI"/>
    <property type="match status" value="1"/>
</dbReference>
<dbReference type="EMBL" id="JABWDY010027662">
    <property type="protein sequence ID" value="KAF5187717.1"/>
    <property type="molecule type" value="Genomic_DNA"/>
</dbReference>
<evidence type="ECO:0000259" key="3">
    <source>
        <dbReference type="SMART" id="SM00499"/>
    </source>
</evidence>
<keyword evidence="1" id="KW-0446">Lipid-binding</keyword>
<dbReference type="SUPFAM" id="SSF47699">
    <property type="entry name" value="Bifunctional inhibitor/lipid-transfer protein/seed storage 2S albumin"/>
    <property type="match status" value="1"/>
</dbReference>
<feature type="signal peptide" evidence="2">
    <location>
        <begin position="1"/>
        <end position="24"/>
    </location>
</feature>
<organism evidence="4 5">
    <name type="scientific">Thalictrum thalictroides</name>
    <name type="common">Rue-anemone</name>
    <name type="synonym">Anemone thalictroides</name>
    <dbReference type="NCBI Taxonomy" id="46969"/>
    <lineage>
        <taxon>Eukaryota</taxon>
        <taxon>Viridiplantae</taxon>
        <taxon>Streptophyta</taxon>
        <taxon>Embryophyta</taxon>
        <taxon>Tracheophyta</taxon>
        <taxon>Spermatophyta</taxon>
        <taxon>Magnoliopsida</taxon>
        <taxon>Ranunculales</taxon>
        <taxon>Ranunculaceae</taxon>
        <taxon>Thalictroideae</taxon>
        <taxon>Thalictrum</taxon>
    </lineage>
</organism>
<comment type="caution">
    <text evidence="4">The sequence shown here is derived from an EMBL/GenBank/DDBJ whole genome shotgun (WGS) entry which is preliminary data.</text>
</comment>
<evidence type="ECO:0000313" key="4">
    <source>
        <dbReference type="EMBL" id="KAF5187717.1"/>
    </source>
</evidence>
<evidence type="ECO:0000256" key="1">
    <source>
        <dbReference type="RuleBase" id="RU000628"/>
    </source>
</evidence>
<dbReference type="CDD" id="cd01960">
    <property type="entry name" value="nsLTP1"/>
    <property type="match status" value="1"/>
</dbReference>
<dbReference type="Gene3D" id="1.10.110.10">
    <property type="entry name" value="Plant lipid-transfer and hydrophobic proteins"/>
    <property type="match status" value="1"/>
</dbReference>
<feature type="chain" id="PRO_5029716882" description="Non-specific lipid-transfer protein" evidence="2">
    <location>
        <begin position="25"/>
        <end position="113"/>
    </location>
</feature>
<evidence type="ECO:0000313" key="5">
    <source>
        <dbReference type="Proteomes" id="UP000554482"/>
    </source>
</evidence>
<comment type="similarity">
    <text evidence="1">Belongs to the plant LTP family.</text>
</comment>
<evidence type="ECO:0000256" key="2">
    <source>
        <dbReference type="SAM" id="SignalP"/>
    </source>
</evidence>
<dbReference type="Pfam" id="PF00234">
    <property type="entry name" value="Tryp_alpha_amyl"/>
    <property type="match status" value="1"/>
</dbReference>
<dbReference type="GO" id="GO:0008289">
    <property type="term" value="F:lipid binding"/>
    <property type="evidence" value="ECO:0007669"/>
    <property type="project" value="UniProtKB-KW"/>
</dbReference>
<dbReference type="PRINTS" id="PR00382">
    <property type="entry name" value="LIPIDTRNSFER"/>
</dbReference>